<organism evidence="2 3">
    <name type="scientific">Methanolapillus millepedarum</name>
    <dbReference type="NCBI Taxonomy" id="3028296"/>
    <lineage>
        <taxon>Archaea</taxon>
        <taxon>Methanobacteriati</taxon>
        <taxon>Methanobacteriota</taxon>
        <taxon>Stenosarchaea group</taxon>
        <taxon>Methanomicrobia</taxon>
        <taxon>Methanosarcinales</taxon>
        <taxon>Methanosarcinaceae</taxon>
        <taxon>Methanolapillus</taxon>
    </lineage>
</organism>
<dbReference type="InterPro" id="IPR053916">
    <property type="entry name" value="DUF6978"/>
</dbReference>
<accession>A0AA96V4B1</accession>
<dbReference type="GeneID" id="89230618"/>
<reference evidence="2 3" key="1">
    <citation type="submission" date="2023-07" db="EMBL/GenBank/DDBJ databases">
        <title>Closed genoem sequence of Methanosarcinaceae archaeon Ac7.</title>
        <authorList>
            <person name="Poehlein A."/>
            <person name="Protasov E."/>
            <person name="Platt K."/>
            <person name="Reeh H."/>
            <person name="Daniel R."/>
            <person name="Brune A."/>
        </authorList>
    </citation>
    <scope>NUCLEOTIDE SEQUENCE [LARGE SCALE GENOMIC DNA]</scope>
    <source>
        <strain evidence="2 3">Ac7</strain>
    </source>
</reference>
<name>A0AA96V4B1_9EURY</name>
<sequence length="97" mass="11195">MNKKTSDKSNSKENEFPQNGKRFSIDLESLDGSEKFILDINRGNINSLKITYQTRWGNSIPLVRVDLNGPPHKNPDGVILNCPHVHIFKEKYRDQWA</sequence>
<feature type="region of interest" description="Disordered" evidence="1">
    <location>
        <begin position="1"/>
        <end position="20"/>
    </location>
</feature>
<dbReference type="RefSeq" id="WP_338102291.1">
    <property type="nucleotide sequence ID" value="NZ_CP131060.1"/>
</dbReference>
<dbReference type="Proteomes" id="UP001303587">
    <property type="component" value="Chromosome"/>
</dbReference>
<dbReference type="EMBL" id="CP131060">
    <property type="protein sequence ID" value="WNY25948.1"/>
    <property type="molecule type" value="Genomic_DNA"/>
</dbReference>
<protein>
    <submittedName>
        <fullName evidence="2">Uncharacterized protein</fullName>
    </submittedName>
</protein>
<dbReference type="AlphaFoldDB" id="A0AA96V4B1"/>
<gene>
    <name evidence="2" type="ORF">MsAc7_15200</name>
</gene>
<evidence type="ECO:0000313" key="3">
    <source>
        <dbReference type="Proteomes" id="UP001303587"/>
    </source>
</evidence>
<feature type="compositionally biased region" description="Basic and acidic residues" evidence="1">
    <location>
        <begin position="1"/>
        <end position="15"/>
    </location>
</feature>
<evidence type="ECO:0000256" key="1">
    <source>
        <dbReference type="SAM" id="MobiDB-lite"/>
    </source>
</evidence>
<dbReference type="Pfam" id="PF22398">
    <property type="entry name" value="DUF6978"/>
    <property type="match status" value="1"/>
</dbReference>
<proteinExistence type="predicted"/>
<keyword evidence="3" id="KW-1185">Reference proteome</keyword>
<evidence type="ECO:0000313" key="2">
    <source>
        <dbReference type="EMBL" id="WNY25948.1"/>
    </source>
</evidence>